<organism evidence="2 3">
    <name type="scientific">Cirrhinus mrigala</name>
    <name type="common">Mrigala</name>
    <dbReference type="NCBI Taxonomy" id="683832"/>
    <lineage>
        <taxon>Eukaryota</taxon>
        <taxon>Metazoa</taxon>
        <taxon>Chordata</taxon>
        <taxon>Craniata</taxon>
        <taxon>Vertebrata</taxon>
        <taxon>Euteleostomi</taxon>
        <taxon>Actinopterygii</taxon>
        <taxon>Neopterygii</taxon>
        <taxon>Teleostei</taxon>
        <taxon>Ostariophysi</taxon>
        <taxon>Cypriniformes</taxon>
        <taxon>Cyprinidae</taxon>
        <taxon>Labeoninae</taxon>
        <taxon>Labeonini</taxon>
        <taxon>Cirrhinus</taxon>
    </lineage>
</organism>
<dbReference type="Proteomes" id="UP001529510">
    <property type="component" value="Unassembled WGS sequence"/>
</dbReference>
<sequence length="187" mass="20039">FLTPSDGHDRCLTCLGREHSEMAFVDGSCPHCERMSMAALRLPSAPSRPGLLGSTSSAATLVRKKGNLTITVRNALTGQAPRKSDLSRRPADFPEESTSSSRGEPCISFGAPEEDRMSIVASEEELTPDEAEESAEQLPRLFGDTFSAVQKQTEAIKHILPRRDLHLLVAEGAPPAASTPAPPPPPK</sequence>
<keyword evidence="3" id="KW-1185">Reference proteome</keyword>
<feature type="non-terminal residue" evidence="2">
    <location>
        <position position="187"/>
    </location>
</feature>
<dbReference type="AlphaFoldDB" id="A0ABD0RB98"/>
<comment type="caution">
    <text evidence="2">The sequence shown here is derived from an EMBL/GenBank/DDBJ whole genome shotgun (WGS) entry which is preliminary data.</text>
</comment>
<name>A0ABD0RB98_CIRMR</name>
<feature type="non-terminal residue" evidence="2">
    <location>
        <position position="1"/>
    </location>
</feature>
<evidence type="ECO:0000313" key="3">
    <source>
        <dbReference type="Proteomes" id="UP001529510"/>
    </source>
</evidence>
<accession>A0ABD0RB98</accession>
<dbReference type="EMBL" id="JAMKFB020000004">
    <property type="protein sequence ID" value="KAL0195046.1"/>
    <property type="molecule type" value="Genomic_DNA"/>
</dbReference>
<reference evidence="2 3" key="1">
    <citation type="submission" date="2024-05" db="EMBL/GenBank/DDBJ databases">
        <title>Genome sequencing and assembly of Indian major carp, Cirrhinus mrigala (Hamilton, 1822).</title>
        <authorList>
            <person name="Mohindra V."/>
            <person name="Chowdhury L.M."/>
            <person name="Lal K."/>
            <person name="Jena J.K."/>
        </authorList>
    </citation>
    <scope>NUCLEOTIDE SEQUENCE [LARGE SCALE GENOMIC DNA]</scope>
    <source>
        <strain evidence="2">CM1030</strain>
        <tissue evidence="2">Blood</tissue>
    </source>
</reference>
<gene>
    <name evidence="2" type="ORF">M9458_008618</name>
</gene>
<proteinExistence type="predicted"/>
<protein>
    <submittedName>
        <fullName evidence="2">Uncharacterized protein</fullName>
    </submittedName>
</protein>
<evidence type="ECO:0000313" key="2">
    <source>
        <dbReference type="EMBL" id="KAL0195046.1"/>
    </source>
</evidence>
<evidence type="ECO:0000256" key="1">
    <source>
        <dbReference type="SAM" id="MobiDB-lite"/>
    </source>
</evidence>
<feature type="compositionally biased region" description="Basic and acidic residues" evidence="1">
    <location>
        <begin position="82"/>
        <end position="92"/>
    </location>
</feature>
<feature type="region of interest" description="Disordered" evidence="1">
    <location>
        <begin position="75"/>
        <end position="115"/>
    </location>
</feature>